<keyword evidence="1" id="KW-0479">Metal-binding</keyword>
<name>A0AAV2SWV4_MEGNR</name>
<feature type="non-terminal residue" evidence="6">
    <location>
        <position position="426"/>
    </location>
</feature>
<reference evidence="6 7" key="1">
    <citation type="submission" date="2024-05" db="EMBL/GenBank/DDBJ databases">
        <authorList>
            <person name="Wallberg A."/>
        </authorList>
    </citation>
    <scope>NUCLEOTIDE SEQUENCE [LARGE SCALE GENOMIC DNA]</scope>
</reference>
<comment type="caution">
    <text evidence="6">The sequence shown here is derived from an EMBL/GenBank/DDBJ whole genome shotgun (WGS) entry which is preliminary data.</text>
</comment>
<evidence type="ECO:0000313" key="7">
    <source>
        <dbReference type="Proteomes" id="UP001497623"/>
    </source>
</evidence>
<dbReference type="SUPFAM" id="SSF57845">
    <property type="entry name" value="B-box zinc-binding domain"/>
    <property type="match status" value="1"/>
</dbReference>
<evidence type="ECO:0000313" key="6">
    <source>
        <dbReference type="EMBL" id="CAL4251117.1"/>
    </source>
</evidence>
<feature type="domain" description="RING-type" evidence="5">
    <location>
        <begin position="5"/>
        <end position="48"/>
    </location>
</feature>
<dbReference type="Proteomes" id="UP001497623">
    <property type="component" value="Unassembled WGS sequence"/>
</dbReference>
<accession>A0AAV2SWV4</accession>
<dbReference type="GO" id="GO:0061630">
    <property type="term" value="F:ubiquitin protein ligase activity"/>
    <property type="evidence" value="ECO:0007669"/>
    <property type="project" value="TreeGrafter"/>
</dbReference>
<evidence type="ECO:0000256" key="2">
    <source>
        <dbReference type="ARBA" id="ARBA00022771"/>
    </source>
</evidence>
<organism evidence="6 7">
    <name type="scientific">Meganyctiphanes norvegica</name>
    <name type="common">Northern krill</name>
    <name type="synonym">Thysanopoda norvegica</name>
    <dbReference type="NCBI Taxonomy" id="48144"/>
    <lineage>
        <taxon>Eukaryota</taxon>
        <taxon>Metazoa</taxon>
        <taxon>Ecdysozoa</taxon>
        <taxon>Arthropoda</taxon>
        <taxon>Crustacea</taxon>
        <taxon>Multicrustacea</taxon>
        <taxon>Malacostraca</taxon>
        <taxon>Eumalacostraca</taxon>
        <taxon>Eucarida</taxon>
        <taxon>Euphausiacea</taxon>
        <taxon>Euphausiidae</taxon>
        <taxon>Meganyctiphanes</taxon>
    </lineage>
</organism>
<dbReference type="InterPro" id="IPR017907">
    <property type="entry name" value="Znf_RING_CS"/>
</dbReference>
<dbReference type="AlphaFoldDB" id="A0AAV2SWV4"/>
<evidence type="ECO:0000256" key="4">
    <source>
        <dbReference type="PROSITE-ProRule" id="PRU00175"/>
    </source>
</evidence>
<keyword evidence="7" id="KW-1185">Reference proteome</keyword>
<dbReference type="Gene3D" id="3.30.40.10">
    <property type="entry name" value="Zinc/RING finger domain, C3HC4 (zinc finger)"/>
    <property type="match status" value="1"/>
</dbReference>
<dbReference type="PANTHER" id="PTHR25462">
    <property type="entry name" value="BONUS, ISOFORM C-RELATED"/>
    <property type="match status" value="1"/>
</dbReference>
<feature type="non-terminal residue" evidence="6">
    <location>
        <position position="1"/>
    </location>
</feature>
<dbReference type="InterPro" id="IPR013083">
    <property type="entry name" value="Znf_RING/FYVE/PHD"/>
</dbReference>
<dbReference type="InterPro" id="IPR047153">
    <property type="entry name" value="TRIM45/56/19-like"/>
</dbReference>
<keyword evidence="2 4" id="KW-0863">Zinc-finger</keyword>
<dbReference type="PROSITE" id="PS00518">
    <property type="entry name" value="ZF_RING_1"/>
    <property type="match status" value="1"/>
</dbReference>
<dbReference type="GO" id="GO:0008270">
    <property type="term" value="F:zinc ion binding"/>
    <property type="evidence" value="ECO:0007669"/>
    <property type="project" value="UniProtKB-KW"/>
</dbReference>
<protein>
    <recommendedName>
        <fullName evidence="5">RING-type domain-containing protein</fullName>
    </recommendedName>
</protein>
<sequence length="426" mass="48388">DSLQCPICAEGYDSSDHRVRSLGCGHSYCTQCLSNILSDRNLQCPDCRTEHAFVTVTDIPVNYALENVAITTPKLHAGICEDHALYKTFHCNTCSTWVCSDCTVADHNPNKCQIDSIKEALKSKMLKADATISSQINSIEETKKWIHKQSQQLQERKSKHLEQMKYLAKLYSLHEEAVKDIESARKYFQVMVEEGHRHKTLLKDTQQMLTEKLSSSNELSEEDMQLPLPIKTADSWLTKIHEWVAQREKDTHPNMLLESTSQALAVFNSTINMDNFQSCLTLQWNKKELCQLLKSEKVYVAKRTELGIRYGKLIMLNSELFLHVLRDSTPSGHPIILPYSSVRSRADNHEALVFLDLQSGSTPLGRLYIRILGRTPRGDQFICLTTGEMGPSYLNVNFKSPSKKDQPGEWVSSSAYDKKEAAPLFK</sequence>
<dbReference type="PANTHER" id="PTHR25462:SF291">
    <property type="entry name" value="E3 UBIQUITIN-PROTEIN LIGASE TRIM45"/>
    <property type="match status" value="1"/>
</dbReference>
<dbReference type="SMART" id="SM00184">
    <property type="entry name" value="RING"/>
    <property type="match status" value="1"/>
</dbReference>
<gene>
    <name evidence="6" type="ORF">MNOR_LOCUS41757</name>
</gene>
<proteinExistence type="predicted"/>
<keyword evidence="3" id="KW-0862">Zinc</keyword>
<dbReference type="InterPro" id="IPR001841">
    <property type="entry name" value="Znf_RING"/>
</dbReference>
<evidence type="ECO:0000259" key="5">
    <source>
        <dbReference type="PROSITE" id="PS50089"/>
    </source>
</evidence>
<dbReference type="Pfam" id="PF00097">
    <property type="entry name" value="zf-C3HC4"/>
    <property type="match status" value="1"/>
</dbReference>
<evidence type="ECO:0000256" key="1">
    <source>
        <dbReference type="ARBA" id="ARBA00022723"/>
    </source>
</evidence>
<dbReference type="EMBL" id="CAXKWB010168601">
    <property type="protein sequence ID" value="CAL4251117.1"/>
    <property type="molecule type" value="Genomic_DNA"/>
</dbReference>
<dbReference type="InterPro" id="IPR018957">
    <property type="entry name" value="Znf_C3HC4_RING-type"/>
</dbReference>
<dbReference type="PROSITE" id="PS50089">
    <property type="entry name" value="ZF_RING_2"/>
    <property type="match status" value="1"/>
</dbReference>
<dbReference type="SUPFAM" id="SSF57850">
    <property type="entry name" value="RING/U-box"/>
    <property type="match status" value="1"/>
</dbReference>
<evidence type="ECO:0000256" key="3">
    <source>
        <dbReference type="ARBA" id="ARBA00022833"/>
    </source>
</evidence>